<name>A0A1T0AS08_9PAST</name>
<reference evidence="7 8" key="1">
    <citation type="submission" date="2017-02" db="EMBL/GenBank/DDBJ databases">
        <title>Draft genome sequence of Haemophilus paracuniculus CCUG 43573 type strain.</title>
        <authorList>
            <person name="Engstrom-Jakobsson H."/>
            <person name="Salva-Serra F."/>
            <person name="Thorell K."/>
            <person name="Gonzales-Siles L."/>
            <person name="Karlsson R."/>
            <person name="Boulund F."/>
            <person name="Engstrand L."/>
            <person name="Kristiansson E."/>
            <person name="Moore E."/>
        </authorList>
    </citation>
    <scope>NUCLEOTIDE SEQUENCE [LARGE SCALE GENOMIC DNA]</scope>
    <source>
        <strain evidence="7 8">CCUG 43573</strain>
    </source>
</reference>
<evidence type="ECO:0000256" key="3">
    <source>
        <dbReference type="ARBA" id="ARBA00022989"/>
    </source>
</evidence>
<keyword evidence="8" id="KW-1185">Reference proteome</keyword>
<dbReference type="InterPro" id="IPR007343">
    <property type="entry name" value="Uncharacterised_pept_Zn_put"/>
</dbReference>
<dbReference type="Proteomes" id="UP000190867">
    <property type="component" value="Unassembled WGS sequence"/>
</dbReference>
<accession>A0A1T0AS08</accession>
<dbReference type="PANTHER" id="PTHR30168">
    <property type="entry name" value="PUTATIVE MEMBRANE PROTEIN YPFJ"/>
    <property type="match status" value="1"/>
</dbReference>
<comment type="caution">
    <text evidence="7">The sequence shown here is derived from an EMBL/GenBank/DDBJ whole genome shotgun (WGS) entry which is preliminary data.</text>
</comment>
<dbReference type="GO" id="GO:0016020">
    <property type="term" value="C:membrane"/>
    <property type="evidence" value="ECO:0007669"/>
    <property type="project" value="UniProtKB-SubCell"/>
</dbReference>
<dbReference type="STRING" id="734.B0187_05265"/>
<keyword evidence="3 6" id="KW-1133">Transmembrane helix</keyword>
<gene>
    <name evidence="7" type="ORF">B0187_05265</name>
</gene>
<keyword evidence="4 6" id="KW-0472">Membrane</keyword>
<dbReference type="OrthoDB" id="9774900at2"/>
<evidence type="ECO:0000313" key="7">
    <source>
        <dbReference type="EMBL" id="OOR99167.1"/>
    </source>
</evidence>
<feature type="transmembrane region" description="Helical" evidence="6">
    <location>
        <begin position="35"/>
        <end position="58"/>
    </location>
</feature>
<evidence type="ECO:0008006" key="9">
    <source>
        <dbReference type="Google" id="ProtNLM"/>
    </source>
</evidence>
<sequence length="289" mass="31990">MRLENERESRNVEDRRGQSGFGGGRRMSMGRGKGGVLGLIILLVGAYYGVDLSGLMGYSDSGYSQQQSSQPRQVSAEEAALDSLSRKVLTTTERIWGNYFQQNGQRYREPTLVLYRGATQTACGTGQSVMGPFYCPADQKIYLDLSFYDDMKRQMKASGDFAFAYVIAHEVGHHVQNLLGISEQTQRMQRQARNQAAANKISVNVELQADCFAGVWGSQIQREGKLENGDVEEAFRAAQAVGDDRLQQQSQGRVVPDSFTHGSSAERLAWFRKGLQTGNPSVCNTFSAR</sequence>
<evidence type="ECO:0000256" key="2">
    <source>
        <dbReference type="ARBA" id="ARBA00022692"/>
    </source>
</evidence>
<protein>
    <recommendedName>
        <fullName evidence="9">Neutral zinc metallopeptidase</fullName>
    </recommendedName>
</protein>
<evidence type="ECO:0000256" key="5">
    <source>
        <dbReference type="SAM" id="MobiDB-lite"/>
    </source>
</evidence>
<dbReference type="EMBL" id="MUYA01000007">
    <property type="protein sequence ID" value="OOR99167.1"/>
    <property type="molecule type" value="Genomic_DNA"/>
</dbReference>
<feature type="compositionally biased region" description="Basic and acidic residues" evidence="5">
    <location>
        <begin position="1"/>
        <end position="17"/>
    </location>
</feature>
<dbReference type="PANTHER" id="PTHR30168:SF0">
    <property type="entry name" value="INNER MEMBRANE PROTEIN"/>
    <property type="match status" value="1"/>
</dbReference>
<evidence type="ECO:0000256" key="1">
    <source>
        <dbReference type="ARBA" id="ARBA00004167"/>
    </source>
</evidence>
<comment type="subcellular location">
    <subcellularLocation>
        <location evidence="1">Membrane</location>
        <topology evidence="1">Single-pass membrane protein</topology>
    </subcellularLocation>
</comment>
<evidence type="ECO:0000256" key="4">
    <source>
        <dbReference type="ARBA" id="ARBA00023136"/>
    </source>
</evidence>
<dbReference type="AlphaFoldDB" id="A0A1T0AS08"/>
<proteinExistence type="predicted"/>
<evidence type="ECO:0000313" key="8">
    <source>
        <dbReference type="Proteomes" id="UP000190867"/>
    </source>
</evidence>
<feature type="region of interest" description="Disordered" evidence="5">
    <location>
        <begin position="1"/>
        <end position="27"/>
    </location>
</feature>
<organism evidence="7 8">
    <name type="scientific">Haemophilus paracuniculus</name>
    <dbReference type="NCBI Taxonomy" id="734"/>
    <lineage>
        <taxon>Bacteria</taxon>
        <taxon>Pseudomonadati</taxon>
        <taxon>Pseudomonadota</taxon>
        <taxon>Gammaproteobacteria</taxon>
        <taxon>Pasteurellales</taxon>
        <taxon>Pasteurellaceae</taxon>
        <taxon>Haemophilus</taxon>
    </lineage>
</organism>
<dbReference type="Pfam" id="PF04228">
    <property type="entry name" value="Zn_peptidase"/>
    <property type="match status" value="1"/>
</dbReference>
<evidence type="ECO:0000256" key="6">
    <source>
        <dbReference type="SAM" id="Phobius"/>
    </source>
</evidence>
<keyword evidence="2 6" id="KW-0812">Transmembrane</keyword>
<dbReference type="RefSeq" id="WP_078236815.1">
    <property type="nucleotide sequence ID" value="NZ_MUYA01000007.1"/>
</dbReference>